<dbReference type="InterPro" id="IPR028098">
    <property type="entry name" value="Glyco_trans_4-like_N"/>
</dbReference>
<dbReference type="PANTHER" id="PTHR45947">
    <property type="entry name" value="SULFOQUINOVOSYL TRANSFERASE SQD2"/>
    <property type="match status" value="1"/>
</dbReference>
<sequence length="342" mass="38848">MSLSPGSRILFVTDTWRPQINGVVTVIEHLKEEIERRGMVVDVLDPSQFLTVPFPLYTEFRLALFSWRNIRRRIKDGAYDEVNIHTYGPMAWYARAACIRLNKRFTMTFHNQIHLYAEVRFGTWARKLVEKLIYYFYSPAALTLVTTRSAQKQLLGFGLTRVSVWPLGVDKQFFTRGVCPRVFEKPVFVFLGRIAPEKNIEEFLSAELPGTKIVIGDGPDKKKLESQYPDVVFLGYQTRERLVSWMCCADVLVMPSRTDTFGLVIVEALALGIPVAAHSETGPKDIIHNGVNGYLDEDIVRAAKQCLSLSPDRCRDSVKNYTWSKSAETFLSVLQSARGTAP</sequence>
<dbReference type="Pfam" id="PF13439">
    <property type="entry name" value="Glyco_transf_4"/>
    <property type="match status" value="1"/>
</dbReference>
<comment type="caution">
    <text evidence="2">The sequence shown here is derived from an EMBL/GenBank/DDBJ whole genome shotgun (WGS) entry which is preliminary data.</text>
</comment>
<dbReference type="PANTHER" id="PTHR45947:SF3">
    <property type="entry name" value="SULFOQUINOVOSYL TRANSFERASE SQD2"/>
    <property type="match status" value="1"/>
</dbReference>
<dbReference type="CDD" id="cd03814">
    <property type="entry name" value="GT4-like"/>
    <property type="match status" value="1"/>
</dbReference>
<accession>A0A1F6F1M0</accession>
<reference evidence="2 3" key="1">
    <citation type="journal article" date="2016" name="Nat. Commun.">
        <title>Thousands of microbial genomes shed light on interconnected biogeochemical processes in an aquifer system.</title>
        <authorList>
            <person name="Anantharaman K."/>
            <person name="Brown C.T."/>
            <person name="Hug L.A."/>
            <person name="Sharon I."/>
            <person name="Castelle C.J."/>
            <person name="Probst A.J."/>
            <person name="Thomas B.C."/>
            <person name="Singh A."/>
            <person name="Wilkins M.J."/>
            <person name="Karaoz U."/>
            <person name="Brodie E.L."/>
            <person name="Williams K.H."/>
            <person name="Hubbard S.S."/>
            <person name="Banfield J.F."/>
        </authorList>
    </citation>
    <scope>NUCLEOTIDE SEQUENCE [LARGE SCALE GENOMIC DNA]</scope>
</reference>
<dbReference type="AlphaFoldDB" id="A0A1F6F1M0"/>
<dbReference type="Pfam" id="PF13692">
    <property type="entry name" value="Glyco_trans_1_4"/>
    <property type="match status" value="1"/>
</dbReference>
<evidence type="ECO:0000313" key="2">
    <source>
        <dbReference type="EMBL" id="OGG79759.1"/>
    </source>
</evidence>
<feature type="domain" description="Glycosyltransferase subfamily 4-like N-terminal" evidence="1">
    <location>
        <begin position="20"/>
        <end position="172"/>
    </location>
</feature>
<dbReference type="Proteomes" id="UP000177372">
    <property type="component" value="Unassembled WGS sequence"/>
</dbReference>
<dbReference type="InterPro" id="IPR050194">
    <property type="entry name" value="Glycosyltransferase_grp1"/>
</dbReference>
<proteinExistence type="predicted"/>
<dbReference type="STRING" id="1798512.A3A39_04545"/>
<name>A0A1F6F1M0_9BACT</name>
<dbReference type="GO" id="GO:0016757">
    <property type="term" value="F:glycosyltransferase activity"/>
    <property type="evidence" value="ECO:0007669"/>
    <property type="project" value="TreeGrafter"/>
</dbReference>
<evidence type="ECO:0000313" key="3">
    <source>
        <dbReference type="Proteomes" id="UP000177372"/>
    </source>
</evidence>
<dbReference type="EMBL" id="MFLZ01000020">
    <property type="protein sequence ID" value="OGG79759.1"/>
    <property type="molecule type" value="Genomic_DNA"/>
</dbReference>
<dbReference type="SUPFAM" id="SSF53756">
    <property type="entry name" value="UDP-Glycosyltransferase/glycogen phosphorylase"/>
    <property type="match status" value="1"/>
</dbReference>
<evidence type="ECO:0000259" key="1">
    <source>
        <dbReference type="Pfam" id="PF13439"/>
    </source>
</evidence>
<organism evidence="2 3">
    <name type="scientific">Candidatus Kaiserbacteria bacterium RIFCSPLOWO2_01_FULL_54_13</name>
    <dbReference type="NCBI Taxonomy" id="1798512"/>
    <lineage>
        <taxon>Bacteria</taxon>
        <taxon>Candidatus Kaiseribacteriota</taxon>
    </lineage>
</organism>
<gene>
    <name evidence="2" type="ORF">A3A39_04545</name>
</gene>
<protein>
    <recommendedName>
        <fullName evidence="1">Glycosyltransferase subfamily 4-like N-terminal domain-containing protein</fullName>
    </recommendedName>
</protein>
<dbReference type="Gene3D" id="3.40.50.2000">
    <property type="entry name" value="Glycogen Phosphorylase B"/>
    <property type="match status" value="2"/>
</dbReference>